<organism evidence="2 3">
    <name type="scientific">Algoriphagus confluentis</name>
    <dbReference type="NCBI Taxonomy" id="1697556"/>
    <lineage>
        <taxon>Bacteria</taxon>
        <taxon>Pseudomonadati</taxon>
        <taxon>Bacteroidota</taxon>
        <taxon>Cytophagia</taxon>
        <taxon>Cytophagales</taxon>
        <taxon>Cyclobacteriaceae</taxon>
        <taxon>Algoriphagus</taxon>
    </lineage>
</organism>
<accession>A0ABQ6PT14</accession>
<dbReference type="PROSITE" id="PS51257">
    <property type="entry name" value="PROKAR_LIPOPROTEIN"/>
    <property type="match status" value="1"/>
</dbReference>
<dbReference type="RefSeq" id="WP_338225793.1">
    <property type="nucleotide sequence ID" value="NZ_BTPD01000014.1"/>
</dbReference>
<keyword evidence="3" id="KW-1185">Reference proteome</keyword>
<gene>
    <name evidence="2" type="ORF">Aconfl_37360</name>
</gene>
<evidence type="ECO:0000313" key="2">
    <source>
        <dbReference type="EMBL" id="GMQ31093.1"/>
    </source>
</evidence>
<evidence type="ECO:0000313" key="3">
    <source>
        <dbReference type="Proteomes" id="UP001338309"/>
    </source>
</evidence>
<reference evidence="2 3" key="1">
    <citation type="submission" date="2023-08" db="EMBL/GenBank/DDBJ databases">
        <title>Draft genome sequence of Algoriphagus confluentis.</title>
        <authorList>
            <person name="Takatani N."/>
            <person name="Hosokawa M."/>
            <person name="Sawabe T."/>
        </authorList>
    </citation>
    <scope>NUCLEOTIDE SEQUENCE [LARGE SCALE GENOMIC DNA]</scope>
    <source>
        <strain evidence="2 3">NBRC 111222</strain>
    </source>
</reference>
<sequence>MKTLYRLLFLLAVGLLGSCYPGGIQFYEDTDIVYTTRNENFDFGSRSTFALPDKIVIDVEIKNGDTTYIYMEDRFAEPILQNIQANMENYGWSKVAISQNPSMVMTPSASKSTSVFYSYWYDWWYGGFYPGWGWYYPPYFTVSTFTTGTVIITLSDPTGTNIVGESETAWLMVGNGLLSGSNNVDRVNKAVDQAFQQSSYLDLN</sequence>
<name>A0ABQ6PT14_9BACT</name>
<protein>
    <submittedName>
        <fullName evidence="2">DUF4136 domain-containing protein</fullName>
    </submittedName>
</protein>
<dbReference type="EMBL" id="BTPD01000014">
    <property type="protein sequence ID" value="GMQ31093.1"/>
    <property type="molecule type" value="Genomic_DNA"/>
</dbReference>
<evidence type="ECO:0000259" key="1">
    <source>
        <dbReference type="Pfam" id="PF13590"/>
    </source>
</evidence>
<dbReference type="InterPro" id="IPR025411">
    <property type="entry name" value="DUF4136"/>
</dbReference>
<dbReference type="Pfam" id="PF13590">
    <property type="entry name" value="DUF4136"/>
    <property type="match status" value="1"/>
</dbReference>
<dbReference type="Proteomes" id="UP001338309">
    <property type="component" value="Unassembled WGS sequence"/>
</dbReference>
<dbReference type="Gene3D" id="3.30.160.670">
    <property type="match status" value="1"/>
</dbReference>
<comment type="caution">
    <text evidence="2">The sequence shown here is derived from an EMBL/GenBank/DDBJ whole genome shotgun (WGS) entry which is preliminary data.</text>
</comment>
<proteinExistence type="predicted"/>
<feature type="domain" description="DUF4136" evidence="1">
    <location>
        <begin position="33"/>
        <end position="198"/>
    </location>
</feature>